<dbReference type="InterPro" id="IPR046373">
    <property type="entry name" value="Acyl-CoA_Oxase/DH_mid-dom_sf"/>
</dbReference>
<dbReference type="AlphaFoldDB" id="A0A9X4ATF0"/>
<dbReference type="InterPro" id="IPR006091">
    <property type="entry name" value="Acyl-CoA_Oxase/DH_mid-dom"/>
</dbReference>
<name>A0A9X4ATF0_9BACT</name>
<dbReference type="Pfam" id="PF02771">
    <property type="entry name" value="Acyl-CoA_dh_N"/>
    <property type="match status" value="1"/>
</dbReference>
<evidence type="ECO:0000256" key="9">
    <source>
        <dbReference type="ARBA" id="ARBA00039033"/>
    </source>
</evidence>
<evidence type="ECO:0000259" key="12">
    <source>
        <dbReference type="Pfam" id="PF00441"/>
    </source>
</evidence>
<dbReference type="Gene3D" id="2.40.110.10">
    <property type="entry name" value="Butyryl-CoA Dehydrogenase, subunit A, domain 2"/>
    <property type="match status" value="1"/>
</dbReference>
<protein>
    <recommendedName>
        <fullName evidence="9">glutaryl-CoA dehydrogenase (ETF)</fullName>
        <ecNumber evidence="9">1.3.8.6</ecNumber>
    </recommendedName>
</protein>
<dbReference type="InterPro" id="IPR052033">
    <property type="entry name" value="Glutaryl-CoA_DH_mitochondrial"/>
</dbReference>
<evidence type="ECO:0000259" key="13">
    <source>
        <dbReference type="Pfam" id="PF02770"/>
    </source>
</evidence>
<evidence type="ECO:0000256" key="2">
    <source>
        <dbReference type="ARBA" id="ARBA00009347"/>
    </source>
</evidence>
<dbReference type="FunFam" id="1.10.540.10:FF:000026">
    <property type="entry name" value="Acyl-CoA dehydrogenase medium chain"/>
    <property type="match status" value="1"/>
</dbReference>
<accession>A0A9X4ATF0</accession>
<reference evidence="15 16" key="1">
    <citation type="submission" date="2021-04" db="EMBL/GenBank/DDBJ databases">
        <title>Genome analysis of Polyangium sp.</title>
        <authorList>
            <person name="Li Y."/>
            <person name="Wang J."/>
        </authorList>
    </citation>
    <scope>NUCLEOTIDE SEQUENCE [LARGE SCALE GENOMIC DNA]</scope>
    <source>
        <strain evidence="15 16">SDU14</strain>
    </source>
</reference>
<dbReference type="Pfam" id="PF00441">
    <property type="entry name" value="Acyl-CoA_dh_1"/>
    <property type="match status" value="1"/>
</dbReference>
<dbReference type="Pfam" id="PF02770">
    <property type="entry name" value="Acyl-CoA_dh_M"/>
    <property type="match status" value="1"/>
</dbReference>
<dbReference type="EMBL" id="JAGTJJ010000018">
    <property type="protein sequence ID" value="MDC3984124.1"/>
    <property type="molecule type" value="Genomic_DNA"/>
</dbReference>
<keyword evidence="5" id="KW-0809">Transit peptide</keyword>
<evidence type="ECO:0000256" key="8">
    <source>
        <dbReference type="ARBA" id="ARBA00037927"/>
    </source>
</evidence>
<dbReference type="EC" id="1.3.8.6" evidence="9"/>
<evidence type="ECO:0000256" key="6">
    <source>
        <dbReference type="ARBA" id="ARBA00023002"/>
    </source>
</evidence>
<dbReference type="RefSeq" id="WP_272425337.1">
    <property type="nucleotide sequence ID" value="NZ_JAGTJJ010000018.1"/>
</dbReference>
<dbReference type="InterPro" id="IPR009100">
    <property type="entry name" value="AcylCoA_DH/oxidase_NM_dom_sf"/>
</dbReference>
<evidence type="ECO:0000256" key="5">
    <source>
        <dbReference type="ARBA" id="ARBA00022946"/>
    </source>
</evidence>
<dbReference type="InterPro" id="IPR009075">
    <property type="entry name" value="AcylCo_DH/oxidase_C"/>
</dbReference>
<organism evidence="15 16">
    <name type="scientific">Polyangium jinanense</name>
    <dbReference type="NCBI Taxonomy" id="2829994"/>
    <lineage>
        <taxon>Bacteria</taxon>
        <taxon>Pseudomonadati</taxon>
        <taxon>Myxococcota</taxon>
        <taxon>Polyangia</taxon>
        <taxon>Polyangiales</taxon>
        <taxon>Polyangiaceae</taxon>
        <taxon>Polyangium</taxon>
    </lineage>
</organism>
<dbReference type="Gene3D" id="1.20.140.10">
    <property type="entry name" value="Butyryl-CoA Dehydrogenase, subunit A, domain 3"/>
    <property type="match status" value="1"/>
</dbReference>
<keyword evidence="4 11" id="KW-0274">FAD</keyword>
<dbReference type="InterPro" id="IPR037069">
    <property type="entry name" value="AcylCoA_DH/ox_N_sf"/>
</dbReference>
<evidence type="ECO:0000256" key="1">
    <source>
        <dbReference type="ARBA" id="ARBA00001974"/>
    </source>
</evidence>
<sequence length="394" mass="42483">MTPQEPLSLDALTAIDGLLTDEERIIRDTVRRFVRERYLPRAAELFAKEQFPEDLIPEIAAMGLLGASLQGYGCAGMNAVSYGLALAELEYGDSGLRSFVSVQGSLAMYPIWRFGSEEQKNKYLPKMAAAELIGCFGLTEPDAGSDPGSMKTRARLDGDSYVLTGTKMWITSAPICDLAVVWAKVDDGDASSIRGFIVERGTKGFETPTIHGKMSLRASPTGEIVLNEARVPKENVLPGVVGLKGPLSCLTQARFGISWGALGAARACYEAAVAYTRERVQFGKPVAAKQLVQEQIVEMAMDIAKGQILALHYGRLKDAGAITPVQVSFCKKNNVGLALRAARKARGLLGGNGILLDYPVIRHALNLESVYTYEGTDEVHTLILGNALTGHNAF</sequence>
<evidence type="ECO:0000256" key="7">
    <source>
        <dbReference type="ARBA" id="ARBA00037899"/>
    </source>
</evidence>
<evidence type="ECO:0000313" key="16">
    <source>
        <dbReference type="Proteomes" id="UP001151081"/>
    </source>
</evidence>
<dbReference type="InterPro" id="IPR006089">
    <property type="entry name" value="Acyl-CoA_DH_CS"/>
</dbReference>
<comment type="similarity">
    <text evidence="2 11">Belongs to the acyl-CoA dehydrogenase family.</text>
</comment>
<gene>
    <name evidence="15" type="ORF">KEG57_26685</name>
</gene>
<evidence type="ECO:0000259" key="14">
    <source>
        <dbReference type="Pfam" id="PF02771"/>
    </source>
</evidence>
<dbReference type="Gene3D" id="1.10.540.10">
    <property type="entry name" value="Acyl-CoA dehydrogenase/oxidase, N-terminal domain"/>
    <property type="match status" value="1"/>
</dbReference>
<feature type="domain" description="Acyl-CoA dehydrogenase/oxidase N-terminal" evidence="14">
    <location>
        <begin position="20"/>
        <end position="131"/>
    </location>
</feature>
<dbReference type="GO" id="GO:0004361">
    <property type="term" value="F:glutaryl-CoA dehydrogenase activity"/>
    <property type="evidence" value="ECO:0007669"/>
    <property type="project" value="UniProtKB-EC"/>
</dbReference>
<proteinExistence type="inferred from homology"/>
<evidence type="ECO:0000256" key="4">
    <source>
        <dbReference type="ARBA" id="ARBA00022827"/>
    </source>
</evidence>
<comment type="pathway">
    <text evidence="8">Amino-acid metabolism; tryptophan metabolism.</text>
</comment>
<comment type="catalytic activity">
    <reaction evidence="10">
        <text>glutaryl-CoA + oxidized [electron-transfer flavoprotein] + 2 H(+) = (2E)-butenoyl-CoA + reduced [electron-transfer flavoprotein] + CO2</text>
        <dbReference type="Rhea" id="RHEA:13389"/>
        <dbReference type="Rhea" id="RHEA-COMP:10685"/>
        <dbReference type="Rhea" id="RHEA-COMP:10686"/>
        <dbReference type="ChEBI" id="CHEBI:15378"/>
        <dbReference type="ChEBI" id="CHEBI:16526"/>
        <dbReference type="ChEBI" id="CHEBI:57332"/>
        <dbReference type="ChEBI" id="CHEBI:57378"/>
        <dbReference type="ChEBI" id="CHEBI:57692"/>
        <dbReference type="ChEBI" id="CHEBI:58307"/>
        <dbReference type="EC" id="1.3.8.6"/>
    </reaction>
</comment>
<dbReference type="InterPro" id="IPR036250">
    <property type="entry name" value="AcylCo_DH-like_C"/>
</dbReference>
<dbReference type="GO" id="GO:0050660">
    <property type="term" value="F:flavin adenine dinucleotide binding"/>
    <property type="evidence" value="ECO:0007669"/>
    <property type="project" value="InterPro"/>
</dbReference>
<feature type="domain" description="Acyl-CoA oxidase/dehydrogenase middle" evidence="13">
    <location>
        <begin position="135"/>
        <end position="227"/>
    </location>
</feature>
<dbReference type="PANTHER" id="PTHR42807">
    <property type="entry name" value="GLUTARYL-COA DEHYDROGENASE, MITOCHONDRIAL"/>
    <property type="match status" value="1"/>
</dbReference>
<comment type="pathway">
    <text evidence="7">Amino-acid metabolism; lysine degradation.</text>
</comment>
<comment type="cofactor">
    <cofactor evidence="1 11">
        <name>FAD</name>
        <dbReference type="ChEBI" id="CHEBI:57692"/>
    </cofactor>
</comment>
<evidence type="ECO:0000256" key="10">
    <source>
        <dbReference type="ARBA" id="ARBA00049493"/>
    </source>
</evidence>
<dbReference type="PANTHER" id="PTHR42807:SF1">
    <property type="entry name" value="GLUTARYL-COA DEHYDROGENASE, MITOCHONDRIAL"/>
    <property type="match status" value="1"/>
</dbReference>
<evidence type="ECO:0000313" key="15">
    <source>
        <dbReference type="EMBL" id="MDC3984124.1"/>
    </source>
</evidence>
<keyword evidence="16" id="KW-1185">Reference proteome</keyword>
<dbReference type="PROSITE" id="PS00072">
    <property type="entry name" value="ACYL_COA_DH_1"/>
    <property type="match status" value="1"/>
</dbReference>
<dbReference type="Proteomes" id="UP001151081">
    <property type="component" value="Unassembled WGS sequence"/>
</dbReference>
<dbReference type="SUPFAM" id="SSF47203">
    <property type="entry name" value="Acyl-CoA dehydrogenase C-terminal domain-like"/>
    <property type="match status" value="1"/>
</dbReference>
<keyword evidence="3 11" id="KW-0285">Flavoprotein</keyword>
<dbReference type="InterPro" id="IPR013786">
    <property type="entry name" value="AcylCoA_DH/ox_N"/>
</dbReference>
<dbReference type="SUPFAM" id="SSF56645">
    <property type="entry name" value="Acyl-CoA dehydrogenase NM domain-like"/>
    <property type="match status" value="1"/>
</dbReference>
<keyword evidence="6 11" id="KW-0560">Oxidoreductase</keyword>
<evidence type="ECO:0000256" key="11">
    <source>
        <dbReference type="RuleBase" id="RU362125"/>
    </source>
</evidence>
<evidence type="ECO:0000256" key="3">
    <source>
        <dbReference type="ARBA" id="ARBA00022630"/>
    </source>
</evidence>
<comment type="caution">
    <text evidence="15">The sequence shown here is derived from an EMBL/GenBank/DDBJ whole genome shotgun (WGS) entry which is preliminary data.</text>
</comment>
<feature type="domain" description="Acyl-CoA dehydrogenase/oxidase C-terminal" evidence="12">
    <location>
        <begin position="243"/>
        <end position="388"/>
    </location>
</feature>
<dbReference type="GO" id="GO:0000062">
    <property type="term" value="F:fatty-acyl-CoA binding"/>
    <property type="evidence" value="ECO:0007669"/>
    <property type="project" value="TreeGrafter"/>
</dbReference>
<dbReference type="GO" id="GO:0033539">
    <property type="term" value="P:fatty acid beta-oxidation using acyl-CoA dehydrogenase"/>
    <property type="evidence" value="ECO:0007669"/>
    <property type="project" value="TreeGrafter"/>
</dbReference>
<dbReference type="GO" id="GO:0046949">
    <property type="term" value="P:fatty-acyl-CoA biosynthetic process"/>
    <property type="evidence" value="ECO:0007669"/>
    <property type="project" value="TreeGrafter"/>
</dbReference>